<dbReference type="GO" id="GO:0008270">
    <property type="term" value="F:zinc ion binding"/>
    <property type="evidence" value="ECO:0007669"/>
    <property type="project" value="UniProtKB-KW"/>
</dbReference>
<dbReference type="Proteomes" id="UP000264353">
    <property type="component" value="Chromosome A6"/>
</dbReference>
<dbReference type="PANTHER" id="PTHR21319:SF46">
    <property type="entry name" value="RING-TYPE DOMAIN-CONTAINING PROTEIN"/>
    <property type="match status" value="1"/>
</dbReference>
<evidence type="ECO:0000259" key="3">
    <source>
        <dbReference type="PROSITE" id="PS51270"/>
    </source>
</evidence>
<dbReference type="InterPro" id="IPR037275">
    <property type="entry name" value="Znf_CTCHY_sf"/>
</dbReference>
<keyword evidence="1" id="KW-0863">Zinc-finger</keyword>
<dbReference type="PROSITE" id="PS50089">
    <property type="entry name" value="ZF_RING_2"/>
    <property type="match status" value="1"/>
</dbReference>
<dbReference type="SMART" id="SM00184">
    <property type="entry name" value="RING"/>
    <property type="match status" value="1"/>
</dbReference>
<name>A0A397YX26_BRACM</name>
<dbReference type="PANTHER" id="PTHR21319">
    <property type="entry name" value="RING FINGER AND CHY ZINC FINGER DOMAIN-CONTAINING PROTEIN 1"/>
    <property type="match status" value="1"/>
</dbReference>
<keyword evidence="1" id="KW-0862">Zinc</keyword>
<dbReference type="Gene3D" id="2.20.28.10">
    <property type="match status" value="1"/>
</dbReference>
<dbReference type="EMBL" id="CM010633">
    <property type="protein sequence ID" value="RID58007.1"/>
    <property type="molecule type" value="Genomic_DNA"/>
</dbReference>
<accession>A0A397YX26</accession>
<dbReference type="AlphaFoldDB" id="A0A397YX26"/>
<evidence type="ECO:0000313" key="5">
    <source>
        <dbReference type="Proteomes" id="UP000264353"/>
    </source>
</evidence>
<dbReference type="InterPro" id="IPR017921">
    <property type="entry name" value="Znf_CTCHY"/>
</dbReference>
<dbReference type="SUPFAM" id="SSF161245">
    <property type="entry name" value="Zinc hairpin stack"/>
    <property type="match status" value="1"/>
</dbReference>
<dbReference type="SUPFAM" id="SSF57850">
    <property type="entry name" value="RING/U-box"/>
    <property type="match status" value="1"/>
</dbReference>
<sequence>MTAFVKRSVSSVQSAASHSDSFIKTNGEEADYKDDVYEMHDNPTIRCYLLKYFMQFINGKIFLQSMQKLFDDEREKIGIEYFHCMKCNACMSRTLVEHVCIEKCLEDNCSICHEYIFNSNSPVKALPCGHVMHSTCFQVYFRMLDALLSEQKMPDEYLNQTQAILCNDCRRKGNTPYHWLHHKYSSCASYNTRLL</sequence>
<proteinExistence type="predicted"/>
<gene>
    <name evidence="4" type="ORF">BRARA_F01338</name>
</gene>
<dbReference type="Pfam" id="PF14599">
    <property type="entry name" value="zinc_ribbon_6"/>
    <property type="match status" value="1"/>
</dbReference>
<organism evidence="4 5">
    <name type="scientific">Brassica campestris</name>
    <name type="common">Field mustard</name>
    <dbReference type="NCBI Taxonomy" id="3711"/>
    <lineage>
        <taxon>Eukaryota</taxon>
        <taxon>Viridiplantae</taxon>
        <taxon>Streptophyta</taxon>
        <taxon>Embryophyta</taxon>
        <taxon>Tracheophyta</taxon>
        <taxon>Spermatophyta</taxon>
        <taxon>Magnoliopsida</taxon>
        <taxon>eudicotyledons</taxon>
        <taxon>Gunneridae</taxon>
        <taxon>Pentapetalae</taxon>
        <taxon>rosids</taxon>
        <taxon>malvids</taxon>
        <taxon>Brassicales</taxon>
        <taxon>Brassicaceae</taxon>
        <taxon>Brassiceae</taxon>
        <taxon>Brassica</taxon>
    </lineage>
</organism>
<evidence type="ECO:0008006" key="6">
    <source>
        <dbReference type="Google" id="ProtNLM"/>
    </source>
</evidence>
<dbReference type="InterPro" id="IPR001841">
    <property type="entry name" value="Znf_RING"/>
</dbReference>
<feature type="domain" description="RING-type" evidence="2">
    <location>
        <begin position="109"/>
        <end position="170"/>
    </location>
</feature>
<dbReference type="InterPro" id="IPR039512">
    <property type="entry name" value="RCHY1_zinc-ribbon"/>
</dbReference>
<feature type="domain" description="CTCHY-type" evidence="3">
    <location>
        <begin position="42"/>
        <end position="108"/>
    </location>
</feature>
<reference evidence="4 5" key="1">
    <citation type="submission" date="2018-06" db="EMBL/GenBank/DDBJ databases">
        <title>WGS assembly of Brassica rapa FPsc.</title>
        <authorList>
            <person name="Bowman J."/>
            <person name="Kohchi T."/>
            <person name="Yamato K."/>
            <person name="Jenkins J."/>
            <person name="Shu S."/>
            <person name="Ishizaki K."/>
            <person name="Yamaoka S."/>
            <person name="Nishihama R."/>
            <person name="Nakamura Y."/>
            <person name="Berger F."/>
            <person name="Adam C."/>
            <person name="Aki S."/>
            <person name="Althoff F."/>
            <person name="Araki T."/>
            <person name="Arteaga-Vazquez M."/>
            <person name="Balasubrmanian S."/>
            <person name="Bauer D."/>
            <person name="Boehm C."/>
            <person name="Briginshaw L."/>
            <person name="Caballero-Perez J."/>
            <person name="Catarino B."/>
            <person name="Chen F."/>
            <person name="Chiyoda S."/>
            <person name="Chovatia M."/>
            <person name="Davies K."/>
            <person name="Delmans M."/>
            <person name="Demura T."/>
            <person name="Dierschke T."/>
            <person name="Dolan L."/>
            <person name="Dorantes-Acosta A."/>
            <person name="Eklund D."/>
            <person name="Florent S."/>
            <person name="Flores-Sandoval E."/>
            <person name="Fujiyama A."/>
            <person name="Fukuzawa H."/>
            <person name="Galik B."/>
            <person name="Grimanelli D."/>
            <person name="Grimwood J."/>
            <person name="Grossniklaus U."/>
            <person name="Hamada T."/>
            <person name="Haseloff J."/>
            <person name="Hetherington A."/>
            <person name="Higo A."/>
            <person name="Hirakawa Y."/>
            <person name="Hundley H."/>
            <person name="Ikeda Y."/>
            <person name="Inoue K."/>
            <person name="Inoue S."/>
            <person name="Ishida S."/>
            <person name="Jia Q."/>
            <person name="Kakita M."/>
            <person name="Kanazawa T."/>
            <person name="Kawai Y."/>
            <person name="Kawashima T."/>
            <person name="Kennedy M."/>
            <person name="Kinose K."/>
            <person name="Kinoshita T."/>
            <person name="Kohara Y."/>
            <person name="Koide E."/>
            <person name="Komatsu K."/>
            <person name="Kopischke S."/>
            <person name="Kubo M."/>
            <person name="Kyozuka J."/>
            <person name="Lagercrantz U."/>
            <person name="Lin S."/>
            <person name="Lindquist E."/>
            <person name="Lipzen A."/>
            <person name="Lu C."/>
            <person name="Luna E."/>
            <person name="Martienssen R."/>
            <person name="Minamino N."/>
            <person name="Mizutani M."/>
            <person name="Mizutani M."/>
            <person name="Mochizuki N."/>
            <person name="Monte I."/>
            <person name="Mosher R."/>
            <person name="Nagasaki H."/>
            <person name="Nakagami H."/>
            <person name="Naramoto S."/>
            <person name="Nishitani K."/>
            <person name="Ohtani M."/>
            <person name="Okamoto T."/>
            <person name="Okumura M."/>
            <person name="Phillips J."/>
            <person name="Pollak B."/>
            <person name="Reinders A."/>
            <person name="Roevekamp M."/>
            <person name="Sano R."/>
            <person name="Sawa S."/>
            <person name="Schmid M."/>
            <person name="Shirakawa M."/>
            <person name="Solano R."/>
            <person name="Spunde A."/>
            <person name="Suetsugu N."/>
            <person name="Sugano S."/>
            <person name="Sugiyama A."/>
            <person name="Sun R."/>
            <person name="Suzuki Y."/>
            <person name="Takenaka M."/>
            <person name="Takezawa D."/>
            <person name="Tomogane H."/>
            <person name="Tsuzuki M."/>
            <person name="Ueda T."/>
            <person name="Umeda M."/>
            <person name="Ward J."/>
            <person name="Watanabe Y."/>
            <person name="Yazaki K."/>
            <person name="Yokoyama R."/>
            <person name="Yoshitake Y."/>
            <person name="Yotsui I."/>
            <person name="Zachgo S."/>
            <person name="Schmutz J."/>
        </authorList>
    </citation>
    <scope>NUCLEOTIDE SEQUENCE [LARGE SCALE GENOMIC DNA]</scope>
    <source>
        <strain evidence="5">cv. B-3</strain>
    </source>
</reference>
<evidence type="ECO:0000259" key="2">
    <source>
        <dbReference type="PROSITE" id="PS50089"/>
    </source>
</evidence>
<evidence type="ECO:0000256" key="1">
    <source>
        <dbReference type="PROSITE-ProRule" id="PRU00175"/>
    </source>
</evidence>
<dbReference type="PROSITE" id="PS51270">
    <property type="entry name" value="ZF_CTCHY"/>
    <property type="match status" value="1"/>
</dbReference>
<evidence type="ECO:0000313" key="4">
    <source>
        <dbReference type="EMBL" id="RID58007.1"/>
    </source>
</evidence>
<protein>
    <recommendedName>
        <fullName evidence="6">CTCHY-type domain-containing protein</fullName>
    </recommendedName>
</protein>
<keyword evidence="1" id="KW-0479">Metal-binding</keyword>